<dbReference type="Proteomes" id="UP001429354">
    <property type="component" value="Unassembled WGS sequence"/>
</dbReference>
<dbReference type="InterPro" id="IPR021725">
    <property type="entry name" value="Cdd1"/>
</dbReference>
<dbReference type="RefSeq" id="WP_162350379.1">
    <property type="nucleotide sequence ID" value="NZ_QOVG01000009.1"/>
</dbReference>
<evidence type="ECO:0000256" key="1">
    <source>
        <dbReference type="SAM" id="MobiDB-lite"/>
    </source>
</evidence>
<organism evidence="2 3">
    <name type="scientific">Pseudoxanthomonas gei</name>
    <dbReference type="NCBI Taxonomy" id="1383030"/>
    <lineage>
        <taxon>Bacteria</taxon>
        <taxon>Pseudomonadati</taxon>
        <taxon>Pseudomonadota</taxon>
        <taxon>Gammaproteobacteria</taxon>
        <taxon>Lysobacterales</taxon>
        <taxon>Lysobacteraceae</taxon>
        <taxon>Pseudoxanthomonas</taxon>
    </lineage>
</organism>
<dbReference type="Pfam" id="PF11731">
    <property type="entry name" value="Cdd1"/>
    <property type="match status" value="1"/>
</dbReference>
<proteinExistence type="predicted"/>
<dbReference type="EMBL" id="QOVG01000009">
    <property type="protein sequence ID" value="NDK39747.1"/>
    <property type="molecule type" value="Genomic_DNA"/>
</dbReference>
<name>A0ABX0ADU4_9GAMM</name>
<accession>A0ABX0ADU4</accession>
<gene>
    <name evidence="2" type="ORF">DT603_12930</name>
</gene>
<protein>
    <submittedName>
        <fullName evidence="2">Mitomycin resistance protein</fullName>
    </submittedName>
</protein>
<sequence>MNPDKVVREKLERFTDLPNIGPASAGDFVRLGFTHPRELAGADPRALYDRLCRLSGSRHDPCVLDVFMSVTDFLEGNPPRPWWQYTEQRKHRYGDLRDAGVPAAARKLSRPRPPAGV</sequence>
<evidence type="ECO:0000313" key="3">
    <source>
        <dbReference type="Proteomes" id="UP001429354"/>
    </source>
</evidence>
<evidence type="ECO:0000313" key="2">
    <source>
        <dbReference type="EMBL" id="NDK39747.1"/>
    </source>
</evidence>
<feature type="region of interest" description="Disordered" evidence="1">
    <location>
        <begin position="94"/>
        <end position="117"/>
    </location>
</feature>
<keyword evidence="3" id="KW-1185">Reference proteome</keyword>
<comment type="caution">
    <text evidence="2">The sequence shown here is derived from an EMBL/GenBank/DDBJ whole genome shotgun (WGS) entry which is preliminary data.</text>
</comment>
<reference evidence="2 3" key="1">
    <citation type="submission" date="2018-07" db="EMBL/GenBank/DDBJ databases">
        <title>Whole genome Sequencing of Pseudoxanthomonas gei KCTC 32298 (T).</title>
        <authorList>
            <person name="Kumar S."/>
            <person name="Bansal K."/>
            <person name="Kaur A."/>
            <person name="Patil P."/>
            <person name="Sharma S."/>
            <person name="Patil P.B."/>
        </authorList>
    </citation>
    <scope>NUCLEOTIDE SEQUENCE [LARGE SCALE GENOMIC DNA]</scope>
    <source>
        <strain evidence="2 3">KCTC 32298</strain>
    </source>
</reference>